<dbReference type="AlphaFoldDB" id="A0AAD1SW33"/>
<evidence type="ECO:0000256" key="1">
    <source>
        <dbReference type="SAM" id="MobiDB-lite"/>
    </source>
</evidence>
<feature type="non-terminal residue" evidence="2">
    <location>
        <position position="1"/>
    </location>
</feature>
<feature type="region of interest" description="Disordered" evidence="1">
    <location>
        <begin position="1"/>
        <end position="22"/>
    </location>
</feature>
<feature type="compositionally biased region" description="Polar residues" evidence="1">
    <location>
        <begin position="1"/>
        <end position="18"/>
    </location>
</feature>
<evidence type="ECO:0000313" key="2">
    <source>
        <dbReference type="EMBL" id="CAH2313012.1"/>
    </source>
</evidence>
<protein>
    <submittedName>
        <fullName evidence="2">Uncharacterized protein</fullName>
    </submittedName>
</protein>
<proteinExistence type="predicted"/>
<sequence length="59" mass="6793">GITRKSSLTDATPPQQDQKPYLYATKPYWIDTLHIPLNMYRNGKKRECPSSQMNNGSNH</sequence>
<dbReference type="Proteomes" id="UP001295444">
    <property type="component" value="Chromosome 08"/>
</dbReference>
<reference evidence="2" key="1">
    <citation type="submission" date="2022-03" db="EMBL/GenBank/DDBJ databases">
        <authorList>
            <person name="Alioto T."/>
            <person name="Alioto T."/>
            <person name="Gomez Garrido J."/>
        </authorList>
    </citation>
    <scope>NUCLEOTIDE SEQUENCE</scope>
</reference>
<evidence type="ECO:0000313" key="3">
    <source>
        <dbReference type="Proteomes" id="UP001295444"/>
    </source>
</evidence>
<keyword evidence="3" id="KW-1185">Reference proteome</keyword>
<accession>A0AAD1SW33</accession>
<name>A0AAD1SW33_PELCU</name>
<gene>
    <name evidence="2" type="ORF">PECUL_23A009961</name>
</gene>
<dbReference type="EMBL" id="OW240919">
    <property type="protein sequence ID" value="CAH2313012.1"/>
    <property type="molecule type" value="Genomic_DNA"/>
</dbReference>
<organism evidence="2 3">
    <name type="scientific">Pelobates cultripes</name>
    <name type="common">Western spadefoot toad</name>
    <dbReference type="NCBI Taxonomy" id="61616"/>
    <lineage>
        <taxon>Eukaryota</taxon>
        <taxon>Metazoa</taxon>
        <taxon>Chordata</taxon>
        <taxon>Craniata</taxon>
        <taxon>Vertebrata</taxon>
        <taxon>Euteleostomi</taxon>
        <taxon>Amphibia</taxon>
        <taxon>Batrachia</taxon>
        <taxon>Anura</taxon>
        <taxon>Pelobatoidea</taxon>
        <taxon>Pelobatidae</taxon>
        <taxon>Pelobates</taxon>
    </lineage>
</organism>